<gene>
    <name evidence="2" type="ORF">FAA97_18825</name>
</gene>
<keyword evidence="1" id="KW-1133">Transmembrane helix</keyword>
<dbReference type="AlphaFoldDB" id="A0A4S8NZQ4"/>
<accession>A0A4S8NZQ4</accession>
<protein>
    <recommendedName>
        <fullName evidence="4">DUF3329 domain-containing protein</fullName>
    </recommendedName>
</protein>
<comment type="caution">
    <text evidence="2">The sequence shown here is derived from an EMBL/GenBank/DDBJ whole genome shotgun (WGS) entry which is preliminary data.</text>
</comment>
<feature type="transmembrane region" description="Helical" evidence="1">
    <location>
        <begin position="38"/>
        <end position="60"/>
    </location>
</feature>
<proteinExistence type="predicted"/>
<dbReference type="RefSeq" id="WP_136600110.1">
    <property type="nucleotide sequence ID" value="NZ_STGV01000007.1"/>
</dbReference>
<keyword evidence="3" id="KW-1185">Reference proteome</keyword>
<name>A0A4S8NZQ4_9HYPH</name>
<reference evidence="2 3" key="1">
    <citation type="submission" date="2019-04" db="EMBL/GenBank/DDBJ databases">
        <title>Genome sequence of strain shin9-1.</title>
        <authorList>
            <person name="Gao J."/>
            <person name="Sun J."/>
        </authorList>
    </citation>
    <scope>NUCLEOTIDE SEQUENCE [LARGE SCALE GENOMIC DNA]</scope>
    <source>
        <strain evidence="3">shin9-1</strain>
    </source>
</reference>
<keyword evidence="1" id="KW-0812">Transmembrane</keyword>
<dbReference type="EMBL" id="STGV01000007">
    <property type="protein sequence ID" value="THV20649.1"/>
    <property type="molecule type" value="Genomic_DNA"/>
</dbReference>
<organism evidence="2 3">
    <name type="scientific">Peteryoungia ipomoeae</name>
    <dbReference type="NCBI Taxonomy" id="1210932"/>
    <lineage>
        <taxon>Bacteria</taxon>
        <taxon>Pseudomonadati</taxon>
        <taxon>Pseudomonadota</taxon>
        <taxon>Alphaproteobacteria</taxon>
        <taxon>Hyphomicrobiales</taxon>
        <taxon>Rhizobiaceae</taxon>
        <taxon>Peteryoungia</taxon>
    </lineage>
</organism>
<sequence length="88" mass="9993">MKFQILDPTHPFFKPLWRRILCVVLPLAWAGVEYSNGATGWAMIFVAAGLYAAYELLFMYDHTMKKAEAKAEAERARIAAEAERPDSE</sequence>
<dbReference type="Proteomes" id="UP000308828">
    <property type="component" value="Unassembled WGS sequence"/>
</dbReference>
<keyword evidence="1" id="KW-0472">Membrane</keyword>
<dbReference type="OrthoDB" id="7362327at2"/>
<evidence type="ECO:0008006" key="4">
    <source>
        <dbReference type="Google" id="ProtNLM"/>
    </source>
</evidence>
<evidence type="ECO:0000313" key="2">
    <source>
        <dbReference type="EMBL" id="THV20649.1"/>
    </source>
</evidence>
<evidence type="ECO:0000313" key="3">
    <source>
        <dbReference type="Proteomes" id="UP000308828"/>
    </source>
</evidence>
<evidence type="ECO:0000256" key="1">
    <source>
        <dbReference type="SAM" id="Phobius"/>
    </source>
</evidence>